<feature type="transmembrane region" description="Helical" evidence="2">
    <location>
        <begin position="20"/>
        <end position="44"/>
    </location>
</feature>
<feature type="transmembrane region" description="Helical" evidence="2">
    <location>
        <begin position="126"/>
        <end position="151"/>
    </location>
</feature>
<protein>
    <submittedName>
        <fullName evidence="3">Uncharacterized protein</fullName>
    </submittedName>
</protein>
<keyword evidence="2" id="KW-1133">Transmembrane helix</keyword>
<proteinExistence type="predicted"/>
<accession>A0A7S3L5F1</accession>
<sequence>MKAFFQTGDGDSCGCLLWPNGILVVLPVQLLLIAATVLSGMAVFDCEYVDADIGNMTFIPNNLVGLRDGSRMERRGFGFYVHENGNEECRWNYWRKNEDNVTEDNIDNYIDTYEDFMGKEWRAGKVLGMIALIAGFLLTVWTLAYGCIAHVKPLRYSGGACAVSLITITQLVPLFVLNSSFCSGRDCKLGRSGIYGIIAGCVFLVAGVLFFFMQDHPGLEEEVDEEVMYEETVERGEKDQAVHPDEESTHQDDGRQSDEENEQTH</sequence>
<evidence type="ECO:0000313" key="3">
    <source>
        <dbReference type="EMBL" id="CAE0412545.1"/>
    </source>
</evidence>
<dbReference type="AlphaFoldDB" id="A0A7S3L5F1"/>
<feature type="region of interest" description="Disordered" evidence="1">
    <location>
        <begin position="223"/>
        <end position="265"/>
    </location>
</feature>
<feature type="compositionally biased region" description="Basic and acidic residues" evidence="1">
    <location>
        <begin position="232"/>
        <end position="265"/>
    </location>
</feature>
<feature type="transmembrane region" description="Helical" evidence="2">
    <location>
        <begin position="157"/>
        <end position="181"/>
    </location>
</feature>
<keyword evidence="2" id="KW-0472">Membrane</keyword>
<dbReference type="EMBL" id="HBIM01011925">
    <property type="protein sequence ID" value="CAE0412545.1"/>
    <property type="molecule type" value="Transcribed_RNA"/>
</dbReference>
<feature type="transmembrane region" description="Helical" evidence="2">
    <location>
        <begin position="193"/>
        <end position="213"/>
    </location>
</feature>
<name>A0A7S3L5F1_9STRA</name>
<keyword evidence="2" id="KW-0812">Transmembrane</keyword>
<organism evidence="3">
    <name type="scientific">Amphora coffeiformis</name>
    <dbReference type="NCBI Taxonomy" id="265554"/>
    <lineage>
        <taxon>Eukaryota</taxon>
        <taxon>Sar</taxon>
        <taxon>Stramenopiles</taxon>
        <taxon>Ochrophyta</taxon>
        <taxon>Bacillariophyta</taxon>
        <taxon>Bacillariophyceae</taxon>
        <taxon>Bacillariophycidae</taxon>
        <taxon>Thalassiophysales</taxon>
        <taxon>Catenulaceae</taxon>
        <taxon>Amphora</taxon>
    </lineage>
</organism>
<evidence type="ECO:0000256" key="2">
    <source>
        <dbReference type="SAM" id="Phobius"/>
    </source>
</evidence>
<reference evidence="3" key="1">
    <citation type="submission" date="2021-01" db="EMBL/GenBank/DDBJ databases">
        <authorList>
            <person name="Corre E."/>
            <person name="Pelletier E."/>
            <person name="Niang G."/>
            <person name="Scheremetjew M."/>
            <person name="Finn R."/>
            <person name="Kale V."/>
            <person name="Holt S."/>
            <person name="Cochrane G."/>
            <person name="Meng A."/>
            <person name="Brown T."/>
            <person name="Cohen L."/>
        </authorList>
    </citation>
    <scope>NUCLEOTIDE SEQUENCE</scope>
    <source>
        <strain evidence="3">CCMP127</strain>
    </source>
</reference>
<evidence type="ECO:0000256" key="1">
    <source>
        <dbReference type="SAM" id="MobiDB-lite"/>
    </source>
</evidence>
<gene>
    <name evidence="3" type="ORF">ACOF00016_LOCUS9808</name>
</gene>